<accession>A0A915ML10</accession>
<name>A0A915ML10_MELJA</name>
<feature type="compositionally biased region" description="Low complexity" evidence="1">
    <location>
        <begin position="128"/>
        <end position="137"/>
    </location>
</feature>
<dbReference type="WBParaSite" id="scaffold3963_cov305.g7389">
    <property type="protein sequence ID" value="scaffold3963_cov305.g7389"/>
    <property type="gene ID" value="scaffold3963_cov305.g7389"/>
</dbReference>
<feature type="compositionally biased region" description="Polar residues" evidence="1">
    <location>
        <begin position="155"/>
        <end position="164"/>
    </location>
</feature>
<sequence length="164" mass="17897">MISDIITVLPIFLLHLCFFGIAKGDIHCPKMPSGVDLYCATACCISNEGIGHGYYCCDSPNGIKAPTTRVERFVAAYTPGTFQRRNPHMYENVNDDGFYPICCGFGIPMGTVVFSTHPPQFRGDEMYGGSSLSGASRGRVRFNEDGTPRGVLKNGNGNETFTQH</sequence>
<organism evidence="3 4">
    <name type="scientific">Meloidogyne javanica</name>
    <name type="common">Root-knot nematode worm</name>
    <dbReference type="NCBI Taxonomy" id="6303"/>
    <lineage>
        <taxon>Eukaryota</taxon>
        <taxon>Metazoa</taxon>
        <taxon>Ecdysozoa</taxon>
        <taxon>Nematoda</taxon>
        <taxon>Chromadorea</taxon>
        <taxon>Rhabditida</taxon>
        <taxon>Tylenchina</taxon>
        <taxon>Tylenchomorpha</taxon>
        <taxon>Tylenchoidea</taxon>
        <taxon>Meloidogynidae</taxon>
        <taxon>Meloidogyninae</taxon>
        <taxon>Meloidogyne</taxon>
        <taxon>Meloidogyne incognita group</taxon>
    </lineage>
</organism>
<evidence type="ECO:0000256" key="1">
    <source>
        <dbReference type="SAM" id="MobiDB-lite"/>
    </source>
</evidence>
<proteinExistence type="predicted"/>
<dbReference type="AlphaFoldDB" id="A0A915ML10"/>
<evidence type="ECO:0000313" key="3">
    <source>
        <dbReference type="Proteomes" id="UP000887561"/>
    </source>
</evidence>
<feature type="signal peptide" evidence="2">
    <location>
        <begin position="1"/>
        <end position="24"/>
    </location>
</feature>
<feature type="region of interest" description="Disordered" evidence="1">
    <location>
        <begin position="127"/>
        <end position="164"/>
    </location>
</feature>
<keyword evidence="2" id="KW-0732">Signal</keyword>
<protein>
    <submittedName>
        <fullName evidence="4">Uncharacterized protein</fullName>
    </submittedName>
</protein>
<dbReference type="Proteomes" id="UP000887561">
    <property type="component" value="Unplaced"/>
</dbReference>
<feature type="chain" id="PRO_5037596496" evidence="2">
    <location>
        <begin position="25"/>
        <end position="164"/>
    </location>
</feature>
<evidence type="ECO:0000313" key="4">
    <source>
        <dbReference type="WBParaSite" id="scaffold3963_cov305.g7389"/>
    </source>
</evidence>
<evidence type="ECO:0000256" key="2">
    <source>
        <dbReference type="SAM" id="SignalP"/>
    </source>
</evidence>
<keyword evidence="3" id="KW-1185">Reference proteome</keyword>
<reference evidence="4" key="1">
    <citation type="submission" date="2022-11" db="UniProtKB">
        <authorList>
            <consortium name="WormBaseParasite"/>
        </authorList>
    </citation>
    <scope>IDENTIFICATION</scope>
</reference>